<evidence type="ECO:0000313" key="2">
    <source>
        <dbReference type="Proteomes" id="UP000203112"/>
    </source>
</evidence>
<dbReference type="EMBL" id="KC292024">
    <property type="protein sequence ID" value="AGM11224.1"/>
    <property type="molecule type" value="Genomic_DNA"/>
</dbReference>
<evidence type="ECO:0000313" key="1">
    <source>
        <dbReference type="EMBL" id="AGM11224.1"/>
    </source>
</evidence>
<keyword evidence="2" id="KW-1185">Reference proteome</keyword>
<name>R4T6A7_9CAUD</name>
<organism evidence="1 2">
    <name type="scientific">Haloarcula hispanica tailed virus 2</name>
    <dbReference type="NCBI Taxonomy" id="1273751"/>
    <lineage>
        <taxon>Viruses</taxon>
        <taxon>Duplodnaviria</taxon>
        <taxon>Heunggongvirae</taxon>
        <taxon>Uroviricota</taxon>
        <taxon>Caudoviricetes</taxon>
        <taxon>Saparoviridae</taxon>
        <taxon>Halohivirus</taxon>
        <taxon>Halohivirus suolae</taxon>
        <taxon>Halohivirus HHTV2</taxon>
    </lineage>
</organism>
<accession>R4T6A7</accession>
<gene>
    <name evidence="1" type="primary">59</name>
    <name evidence="1" type="ORF">HHTV2_59</name>
</gene>
<dbReference type="Proteomes" id="UP000203112">
    <property type="component" value="Segment"/>
</dbReference>
<dbReference type="RefSeq" id="YP_008060368.1">
    <property type="nucleotide sequence ID" value="NC_021340.1"/>
</dbReference>
<dbReference type="GeneID" id="16194273"/>
<reference evidence="1 2" key="1">
    <citation type="submission" date="2012-12" db="EMBL/GenBank/DDBJ databases">
        <authorList>
            <person name="Sencilo A."/>
            <person name="Jacobs-Sera D."/>
            <person name="Russell D.A."/>
            <person name="Ko C."/>
            <person name="Atanasova N."/>
            <person name="Osterlund E."/>
            <person name="Oksanen H.M."/>
            <person name="Bamford D.H."/>
            <person name="Hatfull G.F."/>
            <person name="Roine E."/>
            <person name="Hendrix R.W."/>
        </authorList>
    </citation>
    <scope>NUCLEOTIDE SEQUENCE [LARGE SCALE GENOMIC DNA]</scope>
</reference>
<protein>
    <submittedName>
        <fullName evidence="1">Uncharacterized protein</fullName>
    </submittedName>
</protein>
<sequence length="83" mass="9484">MSVSQGDTVTVRYESKRTGNPQTVRGLEVKDTTDGLGRRYLRLYDEQRHRTLYVDPDEGEVGTRERRGHDLPLGPLLGVEVER</sequence>
<proteinExistence type="predicted"/>
<dbReference type="KEGG" id="vg:16194273"/>